<name>A0A7G8BNQ8_9BACT</name>
<evidence type="ECO:0000313" key="3">
    <source>
        <dbReference type="Proteomes" id="UP000515312"/>
    </source>
</evidence>
<organism evidence="2 3">
    <name type="scientific">Alloacidobacterium dinghuense</name>
    <dbReference type="NCBI Taxonomy" id="2763107"/>
    <lineage>
        <taxon>Bacteria</taxon>
        <taxon>Pseudomonadati</taxon>
        <taxon>Acidobacteriota</taxon>
        <taxon>Terriglobia</taxon>
        <taxon>Terriglobales</taxon>
        <taxon>Acidobacteriaceae</taxon>
        <taxon>Alloacidobacterium</taxon>
    </lineage>
</organism>
<dbReference type="InterPro" id="IPR016117">
    <property type="entry name" value="ArgJ-like_dom_sf"/>
</dbReference>
<comment type="similarity">
    <text evidence="1">Belongs to the peptidase S58 family.</text>
</comment>
<dbReference type="FunFam" id="3.60.70.12:FF:000004">
    <property type="entry name" value="Beta-peptidyl aminopeptidase BapA"/>
    <property type="match status" value="1"/>
</dbReference>
<proteinExistence type="inferred from homology"/>
<dbReference type="GO" id="GO:0004177">
    <property type="term" value="F:aminopeptidase activity"/>
    <property type="evidence" value="ECO:0007669"/>
    <property type="project" value="TreeGrafter"/>
</dbReference>
<sequence length="382" mass="40009">MQKCLAILLALSAMTGEAQRARDLGVPFDGAAGPLDAITDVRGIEVGHTTLISGNGPLKVGEGPVRTGVTVLFPRGKSNSDPVYAGWFSQNGNGEMTGTTWVEESGFLEGPVAITNTHSVGVVRDAIIAWSLKHPMFHQDWSLPVVAETWDGWLNDINGFHVKPEHVFSALDGAQGGAVPEGAVGGGTGMICYGFKGGIGTASRVLKKDDGAYTVGVLVQCNCGRRPQLTIAGVPVGKEITEGIPYSMFKDDEAGAQQGDRGSIIIVVATDAPLIPTQLKRLARRATMGLARTGSTSGNGSGDIFLAFSTANPHANDEPGPNTVQTVANERISPLFNATVEATEEAIVNAMVGAKTMTGIDSHTVPGLPHDKLQEVLKKYGR</sequence>
<dbReference type="PANTHER" id="PTHR36512:SF3">
    <property type="entry name" value="BLR5678 PROTEIN"/>
    <property type="match status" value="1"/>
</dbReference>
<dbReference type="KEGG" id="adin:H7849_09900"/>
<accession>A0A7G8BNQ8</accession>
<dbReference type="InterPro" id="IPR005321">
    <property type="entry name" value="Peptidase_S58_DmpA"/>
</dbReference>
<dbReference type="Gene3D" id="3.60.70.12">
    <property type="entry name" value="L-amino peptidase D-ALA esterase/amidase"/>
    <property type="match status" value="1"/>
</dbReference>
<evidence type="ECO:0000256" key="1">
    <source>
        <dbReference type="ARBA" id="ARBA00007068"/>
    </source>
</evidence>
<dbReference type="AlphaFoldDB" id="A0A7G8BNQ8"/>
<dbReference type="CDD" id="cd02253">
    <property type="entry name" value="DmpA"/>
    <property type="match status" value="1"/>
</dbReference>
<dbReference type="Proteomes" id="UP000515312">
    <property type="component" value="Chromosome"/>
</dbReference>
<dbReference type="SUPFAM" id="SSF56266">
    <property type="entry name" value="DmpA/ArgJ-like"/>
    <property type="match status" value="1"/>
</dbReference>
<dbReference type="EMBL" id="CP060394">
    <property type="protein sequence ID" value="QNI34178.1"/>
    <property type="molecule type" value="Genomic_DNA"/>
</dbReference>
<protein>
    <submittedName>
        <fullName evidence="2">P1 family peptidase</fullName>
    </submittedName>
</protein>
<dbReference type="Pfam" id="PF03576">
    <property type="entry name" value="Peptidase_S58"/>
    <property type="match status" value="1"/>
</dbReference>
<gene>
    <name evidence="2" type="ORF">H7849_09900</name>
</gene>
<reference evidence="2 3" key="1">
    <citation type="submission" date="2020-08" db="EMBL/GenBank/DDBJ databases">
        <title>Edaphobacter telluris sp. nov. and Acidobacterium dinghuensis sp. nov., two acidobacteria isolated from forest soil.</title>
        <authorList>
            <person name="Fu J."/>
            <person name="Qiu L."/>
        </authorList>
    </citation>
    <scope>NUCLEOTIDE SEQUENCE [LARGE SCALE GENOMIC DNA]</scope>
    <source>
        <strain evidence="2">4Y35</strain>
    </source>
</reference>
<dbReference type="PANTHER" id="PTHR36512">
    <property type="entry name" value="D-AMINOPEPTIDASE"/>
    <property type="match status" value="1"/>
</dbReference>
<evidence type="ECO:0000313" key="2">
    <source>
        <dbReference type="EMBL" id="QNI34178.1"/>
    </source>
</evidence>
<keyword evidence="3" id="KW-1185">Reference proteome</keyword>